<sequence length="254" mass="28826">MGISPEAQGILADFLFDLESRKAYFSHIKTLVMATHSTIFLDRRRINNNYVVSKNGDLIDIDSVATQQEFNRIHFFLLGNRFETLYLPSIIVVVEGKCEDIFIRRALELEFPDTMFSVVHAGDDSRVKQMIYVASSFFADLQKSPYRDRIFPVLDSVHSRGLVEEIKRMGIPRENIVVWSMNGIEHYYPTSIIDGIYGAGGALKITDDVVERNGISYKKADLAEKVASRLTKGVSYPDEFKARFLDKIRDAVGA</sequence>
<gene>
    <name evidence="1" type="ORF">ABVK50_11825</name>
</gene>
<evidence type="ECO:0000313" key="1">
    <source>
        <dbReference type="EMBL" id="XCG51112.1"/>
    </source>
</evidence>
<reference evidence="1" key="1">
    <citation type="submission" date="2024-06" db="EMBL/GenBank/DDBJ databases">
        <title>Mesorhizobium karijinii sp. nov., a symbiont of the iconic Swainsona formosa from arid Australia.</title>
        <authorList>
            <person name="Hill Y.J."/>
            <person name="Watkin E.L.J."/>
            <person name="O'Hara G.W."/>
            <person name="Terpolilli J."/>
            <person name="Tye M.L."/>
            <person name="Kohlmeier M.G."/>
        </authorList>
    </citation>
    <scope>NUCLEOTIDE SEQUENCE</scope>
    <source>
        <strain evidence="1">WSM2240</strain>
    </source>
</reference>
<accession>A0AAU8CW91</accession>
<protein>
    <submittedName>
        <fullName evidence="1">Uncharacterized protein</fullName>
    </submittedName>
</protein>
<dbReference type="EMBL" id="CP159253">
    <property type="protein sequence ID" value="XCG51112.1"/>
    <property type="molecule type" value="Genomic_DNA"/>
</dbReference>
<organism evidence="1">
    <name type="scientific">Mesorhizobium sp. WSM2240</name>
    <dbReference type="NCBI Taxonomy" id="3228851"/>
    <lineage>
        <taxon>Bacteria</taxon>
        <taxon>Pseudomonadati</taxon>
        <taxon>Pseudomonadota</taxon>
        <taxon>Alphaproteobacteria</taxon>
        <taxon>Hyphomicrobiales</taxon>
        <taxon>Phyllobacteriaceae</taxon>
        <taxon>Mesorhizobium</taxon>
    </lineage>
</organism>
<name>A0AAU8CW91_9HYPH</name>
<dbReference type="AlphaFoldDB" id="A0AAU8CW91"/>
<proteinExistence type="predicted"/>
<dbReference type="RefSeq" id="WP_353641377.1">
    <property type="nucleotide sequence ID" value="NZ_CP159253.1"/>
</dbReference>